<feature type="compositionally biased region" description="Acidic residues" evidence="1">
    <location>
        <begin position="13"/>
        <end position="22"/>
    </location>
</feature>
<gene>
    <name evidence="2" type="ORF">BGZ99_006567</name>
</gene>
<evidence type="ECO:0000256" key="1">
    <source>
        <dbReference type="SAM" id="MobiDB-lite"/>
    </source>
</evidence>
<reference evidence="2" key="1">
    <citation type="journal article" date="2020" name="Fungal Divers.">
        <title>Resolving the Mortierellaceae phylogeny through synthesis of multi-gene phylogenetics and phylogenomics.</title>
        <authorList>
            <person name="Vandepol N."/>
            <person name="Liber J."/>
            <person name="Desiro A."/>
            <person name="Na H."/>
            <person name="Kennedy M."/>
            <person name="Barry K."/>
            <person name="Grigoriev I.V."/>
            <person name="Miller A.N."/>
            <person name="O'Donnell K."/>
            <person name="Stajich J.E."/>
            <person name="Bonito G."/>
        </authorList>
    </citation>
    <scope>NUCLEOTIDE SEQUENCE</scope>
    <source>
        <strain evidence="2">REB-010B</strain>
    </source>
</reference>
<dbReference type="OrthoDB" id="8954335at2759"/>
<sequence>MIIPGKDEPQDISSDEDTLDEASSDHDEPVATYNIVLLGQTQAGKSNFIQGVRKYADPRCEIDHTTIGSGGESHTTEVAQYSVKTNFPEYHLYDSSLPIASEAAKFLDSCSFQEHRRMLDRVDGVKVRKGKASSYPRASVRIFDTPGLNDTQGHDEKNVANILSALSGGEAVHLVLIVMSRHAPMTVELQAALKTYSNIFSTMGGIIAFAHTKFDFKDHRIDNPVTTKFMDERKATLASVIGRDTPHFLIDCDLDEYRPVRNFLTQRAIRSILTQATKNVPVPLSRIHLHKTTKMMEIDQQVANGYQERLEHLKKEVIVMDKKIADIVNKRIADIVDVNSEIDNLTRRNQDLSVYLDIHDTEDLELVYEDHFYEEVSPWDIFGARQDKTLEKSLNVIIDHIEEDHWGLEVKEKRGGKGSDYWNVRVMRWFYNPGGYNVKLYTKRRNLHRQEIDNKKAAWNENNLRLGEWEKKRSKLGSEDGTERGSLKEKQDLLTKQRQIQNAFARASQGTLHSNLYQAIAKSGAYQGEISECVRKVGDFYMAYTPSGDEEAAME</sequence>
<proteinExistence type="predicted"/>
<evidence type="ECO:0008006" key="4">
    <source>
        <dbReference type="Google" id="ProtNLM"/>
    </source>
</evidence>
<feature type="region of interest" description="Disordered" evidence="1">
    <location>
        <begin position="1"/>
        <end position="26"/>
    </location>
</feature>
<evidence type="ECO:0000313" key="2">
    <source>
        <dbReference type="EMBL" id="KAG0316983.1"/>
    </source>
</evidence>
<accession>A0A9P6REM8</accession>
<dbReference type="InterPro" id="IPR027417">
    <property type="entry name" value="P-loop_NTPase"/>
</dbReference>
<dbReference type="Gene3D" id="3.40.50.300">
    <property type="entry name" value="P-loop containing nucleotide triphosphate hydrolases"/>
    <property type="match status" value="1"/>
</dbReference>
<dbReference type="EMBL" id="JAAAIP010000448">
    <property type="protein sequence ID" value="KAG0316983.1"/>
    <property type="molecule type" value="Genomic_DNA"/>
</dbReference>
<comment type="caution">
    <text evidence="2">The sequence shown here is derived from an EMBL/GenBank/DDBJ whole genome shotgun (WGS) entry which is preliminary data.</text>
</comment>
<dbReference type="AlphaFoldDB" id="A0A9P6REM8"/>
<keyword evidence="3" id="KW-1185">Reference proteome</keyword>
<evidence type="ECO:0000313" key="3">
    <source>
        <dbReference type="Proteomes" id="UP000738325"/>
    </source>
</evidence>
<organism evidence="2 3">
    <name type="scientific">Dissophora globulifera</name>
    <dbReference type="NCBI Taxonomy" id="979702"/>
    <lineage>
        <taxon>Eukaryota</taxon>
        <taxon>Fungi</taxon>
        <taxon>Fungi incertae sedis</taxon>
        <taxon>Mucoromycota</taxon>
        <taxon>Mortierellomycotina</taxon>
        <taxon>Mortierellomycetes</taxon>
        <taxon>Mortierellales</taxon>
        <taxon>Mortierellaceae</taxon>
        <taxon>Dissophora</taxon>
    </lineage>
</organism>
<name>A0A9P6REM8_9FUNG</name>
<dbReference type="Proteomes" id="UP000738325">
    <property type="component" value="Unassembled WGS sequence"/>
</dbReference>
<dbReference type="SUPFAM" id="SSF52540">
    <property type="entry name" value="P-loop containing nucleoside triphosphate hydrolases"/>
    <property type="match status" value="1"/>
</dbReference>
<protein>
    <recommendedName>
        <fullName evidence="4">G domain-containing protein</fullName>
    </recommendedName>
</protein>